<comment type="caution">
    <text evidence="5">The sequence shown here is derived from an EMBL/GenBank/DDBJ whole genome shotgun (WGS) entry which is preliminary data.</text>
</comment>
<protein>
    <submittedName>
        <fullName evidence="5">Gfo/Idh/MocA family oxidoreductase</fullName>
    </submittedName>
</protein>
<evidence type="ECO:0000256" key="1">
    <source>
        <dbReference type="ARBA" id="ARBA00010928"/>
    </source>
</evidence>
<dbReference type="Gene3D" id="3.30.360.10">
    <property type="entry name" value="Dihydrodipicolinate Reductase, domain 2"/>
    <property type="match status" value="1"/>
</dbReference>
<dbReference type="Pfam" id="PF02894">
    <property type="entry name" value="GFO_IDH_MocA_C"/>
    <property type="match status" value="1"/>
</dbReference>
<feature type="region of interest" description="Disordered" evidence="2">
    <location>
        <begin position="1"/>
        <end position="23"/>
    </location>
</feature>
<feature type="domain" description="Gfo/Idh/MocA-like oxidoreductase N-terminal" evidence="3">
    <location>
        <begin position="94"/>
        <end position="213"/>
    </location>
</feature>
<dbReference type="EMBL" id="QEWE01000017">
    <property type="protein sequence ID" value="REJ28375.1"/>
    <property type="molecule type" value="Genomic_DNA"/>
</dbReference>
<dbReference type="Proteomes" id="UP000257014">
    <property type="component" value="Unassembled WGS sequence"/>
</dbReference>
<name>A0A3E0K421_9BACI</name>
<accession>A0A3E0K421</accession>
<sequence>MRWPRRASGWNRQKEGRILPGEGYSRKREQGWRRVSPYFSANGKRLVPREGSPGGRDFIRGPVAQKGSGNTGAKGKEFAKRICVYGRRGKAMRFRVGIIGIGSIVEEVHLPVLAKRKDVILAAVCDVNEERLKEISRKYAVPKSYRDGLEMIAREKLDAVVICTPNSAHIPYAAAAAAKGIHIFLEKPIGVNPQEAEDMIRTAGQNRAIVMVGMVSRFRRDVQIAKEYIESGMPGDIYYVKAQLLRRRGTPKGWFTDRSFSGGGVLMDIGVHILDAAWWLLGCPRPQRISGHAVQALGNYETRFLSSWKSSGETVKSVHDVEDFAAGWIRFENGTVLALETSWALNGKQDEGLSMQIYGTKGGISLPPLTLYREERRILSEIHPQFEENHPYEEEFQHFFECIRKGKTPVADGVQGLRVLEMIRALYESAGQGRELSL</sequence>
<gene>
    <name evidence="5" type="ORF">C6P37_09085</name>
</gene>
<dbReference type="GO" id="GO:0000166">
    <property type="term" value="F:nucleotide binding"/>
    <property type="evidence" value="ECO:0007669"/>
    <property type="project" value="InterPro"/>
</dbReference>
<evidence type="ECO:0000313" key="5">
    <source>
        <dbReference type="EMBL" id="REJ28375.1"/>
    </source>
</evidence>
<evidence type="ECO:0000259" key="4">
    <source>
        <dbReference type="Pfam" id="PF02894"/>
    </source>
</evidence>
<dbReference type="InterPro" id="IPR004104">
    <property type="entry name" value="Gfo/Idh/MocA-like_OxRdtase_C"/>
</dbReference>
<dbReference type="Pfam" id="PF01408">
    <property type="entry name" value="GFO_IDH_MocA"/>
    <property type="match status" value="1"/>
</dbReference>
<dbReference type="SUPFAM" id="SSF51735">
    <property type="entry name" value="NAD(P)-binding Rossmann-fold domains"/>
    <property type="match status" value="1"/>
</dbReference>
<dbReference type="Gene3D" id="3.40.50.720">
    <property type="entry name" value="NAD(P)-binding Rossmann-like Domain"/>
    <property type="match status" value="1"/>
</dbReference>
<evidence type="ECO:0000256" key="2">
    <source>
        <dbReference type="SAM" id="MobiDB-lite"/>
    </source>
</evidence>
<evidence type="ECO:0000259" key="3">
    <source>
        <dbReference type="Pfam" id="PF01408"/>
    </source>
</evidence>
<dbReference type="InterPro" id="IPR052515">
    <property type="entry name" value="Gfo/Idh/MocA_Oxidoreductase"/>
</dbReference>
<organism evidence="5 6">
    <name type="scientific">Caldibacillus debilis</name>
    <dbReference type="NCBI Taxonomy" id="301148"/>
    <lineage>
        <taxon>Bacteria</taxon>
        <taxon>Bacillati</taxon>
        <taxon>Bacillota</taxon>
        <taxon>Bacilli</taxon>
        <taxon>Bacillales</taxon>
        <taxon>Bacillaceae</taxon>
        <taxon>Caldibacillus</taxon>
    </lineage>
</organism>
<dbReference type="AlphaFoldDB" id="A0A3E0K421"/>
<feature type="region of interest" description="Disordered" evidence="2">
    <location>
        <begin position="49"/>
        <end position="72"/>
    </location>
</feature>
<feature type="domain" description="Gfo/Idh/MocA-like oxidoreductase C-terminal" evidence="4">
    <location>
        <begin position="226"/>
        <end position="436"/>
    </location>
</feature>
<reference evidence="5 6" key="1">
    <citation type="submission" date="2018-03" db="EMBL/GenBank/DDBJ databases">
        <authorList>
            <person name="Keele B.F."/>
        </authorList>
    </citation>
    <scope>NUCLEOTIDE SEQUENCE [LARGE SCALE GENOMIC DNA]</scope>
    <source>
        <strain evidence="5">ZCTH4_d</strain>
    </source>
</reference>
<dbReference type="InterPro" id="IPR000683">
    <property type="entry name" value="Gfo/Idh/MocA-like_OxRdtase_N"/>
</dbReference>
<evidence type="ECO:0000313" key="6">
    <source>
        <dbReference type="Proteomes" id="UP000257014"/>
    </source>
</evidence>
<dbReference type="PANTHER" id="PTHR43249">
    <property type="entry name" value="UDP-N-ACETYL-2-AMINO-2-DEOXY-D-GLUCURONATE OXIDASE"/>
    <property type="match status" value="1"/>
</dbReference>
<dbReference type="InterPro" id="IPR036291">
    <property type="entry name" value="NAD(P)-bd_dom_sf"/>
</dbReference>
<dbReference type="PANTHER" id="PTHR43249:SF1">
    <property type="entry name" value="D-GLUCOSIDE 3-DEHYDROGENASE"/>
    <property type="match status" value="1"/>
</dbReference>
<proteinExistence type="inferred from homology"/>
<comment type="similarity">
    <text evidence="1">Belongs to the Gfo/Idh/MocA family.</text>
</comment>
<dbReference type="SUPFAM" id="SSF55347">
    <property type="entry name" value="Glyceraldehyde-3-phosphate dehydrogenase-like, C-terminal domain"/>
    <property type="match status" value="1"/>
</dbReference>